<name>A0A1I8FHD4_9PLAT</name>
<sequence length="181" mass="19789">TFISQKVSFINAKTLSQSTILAYPFNHKFLVHMSLRLSIFWSELNMPIPAWSTSMTTATTRAAGTPTTSPSWGSNPTILSFSFGARRTFEVAPKAPTPPWSSRSSSPWERPRHARRYPGAVCPQGTQGSCLPIPPGSVETAAKRPPRDDPSSKVFCLAQPDLHEAVQEVLPAEVRSSPLPD</sequence>
<dbReference type="Proteomes" id="UP000095280">
    <property type="component" value="Unplaced"/>
</dbReference>
<evidence type="ECO:0000313" key="3">
    <source>
        <dbReference type="WBParaSite" id="maker-unitig_331-snap-gene-0.2-mRNA-1"/>
    </source>
</evidence>
<reference evidence="3" key="1">
    <citation type="submission" date="2016-11" db="UniProtKB">
        <authorList>
            <consortium name="WormBaseParasite"/>
        </authorList>
    </citation>
    <scope>IDENTIFICATION</scope>
</reference>
<protein>
    <submittedName>
        <fullName evidence="3">Ovule protein</fullName>
    </submittedName>
</protein>
<accession>A0A1I8FHD4</accession>
<organism evidence="2 3">
    <name type="scientific">Macrostomum lignano</name>
    <dbReference type="NCBI Taxonomy" id="282301"/>
    <lineage>
        <taxon>Eukaryota</taxon>
        <taxon>Metazoa</taxon>
        <taxon>Spiralia</taxon>
        <taxon>Lophotrochozoa</taxon>
        <taxon>Platyhelminthes</taxon>
        <taxon>Rhabditophora</taxon>
        <taxon>Macrostomorpha</taxon>
        <taxon>Macrostomida</taxon>
        <taxon>Macrostomidae</taxon>
        <taxon>Macrostomum</taxon>
    </lineage>
</organism>
<evidence type="ECO:0000313" key="2">
    <source>
        <dbReference type="Proteomes" id="UP000095280"/>
    </source>
</evidence>
<feature type="region of interest" description="Disordered" evidence="1">
    <location>
        <begin position="92"/>
        <end position="153"/>
    </location>
</feature>
<keyword evidence="2" id="KW-1185">Reference proteome</keyword>
<dbReference type="AlphaFoldDB" id="A0A1I8FHD4"/>
<dbReference type="WBParaSite" id="maker-unitig_331-snap-gene-0.2-mRNA-1">
    <property type="protein sequence ID" value="maker-unitig_331-snap-gene-0.2-mRNA-1"/>
    <property type="gene ID" value="maker-unitig_331-snap-gene-0.2"/>
</dbReference>
<proteinExistence type="predicted"/>
<evidence type="ECO:0000256" key="1">
    <source>
        <dbReference type="SAM" id="MobiDB-lite"/>
    </source>
</evidence>
<feature type="compositionally biased region" description="Basic and acidic residues" evidence="1">
    <location>
        <begin position="141"/>
        <end position="151"/>
    </location>
</feature>